<keyword evidence="2" id="KW-1185">Reference proteome</keyword>
<reference evidence="1" key="1">
    <citation type="journal article" date="2023" name="Science">
        <title>Genome structures resolve the early diversification of teleost fishes.</title>
        <authorList>
            <person name="Parey E."/>
            <person name="Louis A."/>
            <person name="Montfort J."/>
            <person name="Bouchez O."/>
            <person name="Roques C."/>
            <person name="Iampietro C."/>
            <person name="Lluch J."/>
            <person name="Castinel A."/>
            <person name="Donnadieu C."/>
            <person name="Desvignes T."/>
            <person name="Floi Bucao C."/>
            <person name="Jouanno E."/>
            <person name="Wen M."/>
            <person name="Mejri S."/>
            <person name="Dirks R."/>
            <person name="Jansen H."/>
            <person name="Henkel C."/>
            <person name="Chen W.J."/>
            <person name="Zahm M."/>
            <person name="Cabau C."/>
            <person name="Klopp C."/>
            <person name="Thompson A.W."/>
            <person name="Robinson-Rechavi M."/>
            <person name="Braasch I."/>
            <person name="Lecointre G."/>
            <person name="Bobe J."/>
            <person name="Postlethwait J.H."/>
            <person name="Berthelot C."/>
            <person name="Roest Crollius H."/>
            <person name="Guiguen Y."/>
        </authorList>
    </citation>
    <scope>NUCLEOTIDE SEQUENCE</scope>
    <source>
        <strain evidence="1">WJC10195</strain>
    </source>
</reference>
<gene>
    <name evidence="1" type="ORF">SKAU_G00336890</name>
</gene>
<name>A0A9Q1IGV9_SYNKA</name>
<dbReference type="AlphaFoldDB" id="A0A9Q1IGV9"/>
<evidence type="ECO:0000313" key="1">
    <source>
        <dbReference type="EMBL" id="KAJ8341398.1"/>
    </source>
</evidence>
<comment type="caution">
    <text evidence="1">The sequence shown here is derived from an EMBL/GenBank/DDBJ whole genome shotgun (WGS) entry which is preliminary data.</text>
</comment>
<protein>
    <submittedName>
        <fullName evidence="1">Uncharacterized protein</fullName>
    </submittedName>
</protein>
<organism evidence="1 2">
    <name type="scientific">Synaphobranchus kaupii</name>
    <name type="common">Kaup's arrowtooth eel</name>
    <dbReference type="NCBI Taxonomy" id="118154"/>
    <lineage>
        <taxon>Eukaryota</taxon>
        <taxon>Metazoa</taxon>
        <taxon>Chordata</taxon>
        <taxon>Craniata</taxon>
        <taxon>Vertebrata</taxon>
        <taxon>Euteleostomi</taxon>
        <taxon>Actinopterygii</taxon>
        <taxon>Neopterygii</taxon>
        <taxon>Teleostei</taxon>
        <taxon>Anguilliformes</taxon>
        <taxon>Synaphobranchidae</taxon>
        <taxon>Synaphobranchus</taxon>
    </lineage>
</organism>
<accession>A0A9Q1IGV9</accession>
<dbReference type="Proteomes" id="UP001152622">
    <property type="component" value="Chromosome 15"/>
</dbReference>
<dbReference type="EMBL" id="JAINUF010000015">
    <property type="protein sequence ID" value="KAJ8341398.1"/>
    <property type="molecule type" value="Genomic_DNA"/>
</dbReference>
<proteinExistence type="predicted"/>
<evidence type="ECO:0000313" key="2">
    <source>
        <dbReference type="Proteomes" id="UP001152622"/>
    </source>
</evidence>
<sequence length="96" mass="10514">MGHKLDLQLLHPYISSPGLWFIVSGMLCEYQREGQAGFEMVLKEFPSCDVTGPRTLIACGAFARMLSLFLPCCCVTLTGTPESYPGPQGRRTAEAD</sequence>